<dbReference type="EMBL" id="RRCN01000001">
    <property type="protein sequence ID" value="RRJ66030.1"/>
    <property type="molecule type" value="Genomic_DNA"/>
</dbReference>
<reference evidence="1 2" key="1">
    <citation type="submission" date="2018-11" db="EMBL/GenBank/DDBJ databases">
        <title>Genome sequencing of Paenibacillus sp. KCOM 3021 (= ChDC PVNT-B20).</title>
        <authorList>
            <person name="Kook J.-K."/>
            <person name="Park S.-N."/>
            <person name="Lim Y.K."/>
        </authorList>
    </citation>
    <scope>NUCLEOTIDE SEQUENCE [LARGE SCALE GENOMIC DNA]</scope>
    <source>
        <strain evidence="1 2">KCOM 3021</strain>
    </source>
</reference>
<protein>
    <submittedName>
        <fullName evidence="1">Uncharacterized protein</fullName>
    </submittedName>
</protein>
<sequence>MNTRTLDEIADNSPKYLTKDAIENLNIKLCLPDLGPFSQDYLSEGNSPGDIWGKIRYYLLEDYKIHKNKIIYWALEEENNLKNCFSVTPYMREIIEHMTIRFKHRKK</sequence>
<dbReference type="Proteomes" id="UP000267017">
    <property type="component" value="Unassembled WGS sequence"/>
</dbReference>
<accession>A0A3P3U716</accession>
<keyword evidence="2" id="KW-1185">Reference proteome</keyword>
<comment type="caution">
    <text evidence="1">The sequence shown here is derived from an EMBL/GenBank/DDBJ whole genome shotgun (WGS) entry which is preliminary data.</text>
</comment>
<evidence type="ECO:0000313" key="1">
    <source>
        <dbReference type="EMBL" id="RRJ66030.1"/>
    </source>
</evidence>
<evidence type="ECO:0000313" key="2">
    <source>
        <dbReference type="Proteomes" id="UP000267017"/>
    </source>
</evidence>
<dbReference type="AlphaFoldDB" id="A0A3P3U716"/>
<name>A0A3P3U716_9BACL</name>
<dbReference type="OrthoDB" id="6444323at2"/>
<dbReference type="RefSeq" id="WP_128633827.1">
    <property type="nucleotide sequence ID" value="NZ_RRCN01000001.1"/>
</dbReference>
<organism evidence="1 2">
    <name type="scientific">Paenibacillus oralis</name>
    <dbReference type="NCBI Taxonomy" id="2490856"/>
    <lineage>
        <taxon>Bacteria</taxon>
        <taxon>Bacillati</taxon>
        <taxon>Bacillota</taxon>
        <taxon>Bacilli</taxon>
        <taxon>Bacillales</taxon>
        <taxon>Paenibacillaceae</taxon>
        <taxon>Paenibacillus</taxon>
    </lineage>
</organism>
<proteinExistence type="predicted"/>
<gene>
    <name evidence="1" type="ORF">EHV15_26270</name>
</gene>